<proteinExistence type="predicted"/>
<keyword evidence="3" id="KW-1185">Reference proteome</keyword>
<feature type="region of interest" description="Disordered" evidence="1">
    <location>
        <begin position="1"/>
        <end position="35"/>
    </location>
</feature>
<evidence type="ECO:0000313" key="2">
    <source>
        <dbReference type="EMBL" id="RYR68089.1"/>
    </source>
</evidence>
<gene>
    <name evidence="2" type="ORF">Ahy_A03g014557</name>
</gene>
<dbReference type="Proteomes" id="UP000289738">
    <property type="component" value="Chromosome A03"/>
</dbReference>
<evidence type="ECO:0000313" key="3">
    <source>
        <dbReference type="Proteomes" id="UP000289738"/>
    </source>
</evidence>
<evidence type="ECO:0000256" key="1">
    <source>
        <dbReference type="SAM" id="MobiDB-lite"/>
    </source>
</evidence>
<name>A0A445DYA2_ARAHY</name>
<comment type="caution">
    <text evidence="2">The sequence shown here is derived from an EMBL/GenBank/DDBJ whole genome shotgun (WGS) entry which is preliminary data.</text>
</comment>
<sequence>MSDGGAGMHCYESEELDSIASDDEESQQVAFPQENADAPVRKVRLELGMEFENLEHFKKVVRKFNINIG</sequence>
<dbReference type="AlphaFoldDB" id="A0A445DYA2"/>
<protein>
    <recommendedName>
        <fullName evidence="4">Transposase MuDR plant domain-containing protein</fullName>
    </recommendedName>
</protein>
<reference evidence="2 3" key="1">
    <citation type="submission" date="2019-01" db="EMBL/GenBank/DDBJ databases">
        <title>Sequencing of cultivated peanut Arachis hypogaea provides insights into genome evolution and oil improvement.</title>
        <authorList>
            <person name="Chen X."/>
        </authorList>
    </citation>
    <scope>NUCLEOTIDE SEQUENCE [LARGE SCALE GENOMIC DNA]</scope>
    <source>
        <strain evidence="3">cv. Fuhuasheng</strain>
        <tissue evidence="2">Leaves</tissue>
    </source>
</reference>
<organism evidence="2 3">
    <name type="scientific">Arachis hypogaea</name>
    <name type="common">Peanut</name>
    <dbReference type="NCBI Taxonomy" id="3818"/>
    <lineage>
        <taxon>Eukaryota</taxon>
        <taxon>Viridiplantae</taxon>
        <taxon>Streptophyta</taxon>
        <taxon>Embryophyta</taxon>
        <taxon>Tracheophyta</taxon>
        <taxon>Spermatophyta</taxon>
        <taxon>Magnoliopsida</taxon>
        <taxon>eudicotyledons</taxon>
        <taxon>Gunneridae</taxon>
        <taxon>Pentapetalae</taxon>
        <taxon>rosids</taxon>
        <taxon>fabids</taxon>
        <taxon>Fabales</taxon>
        <taxon>Fabaceae</taxon>
        <taxon>Papilionoideae</taxon>
        <taxon>50 kb inversion clade</taxon>
        <taxon>dalbergioids sensu lato</taxon>
        <taxon>Dalbergieae</taxon>
        <taxon>Pterocarpus clade</taxon>
        <taxon>Arachis</taxon>
    </lineage>
</organism>
<evidence type="ECO:0008006" key="4">
    <source>
        <dbReference type="Google" id="ProtNLM"/>
    </source>
</evidence>
<feature type="compositionally biased region" description="Acidic residues" evidence="1">
    <location>
        <begin position="13"/>
        <end position="26"/>
    </location>
</feature>
<dbReference type="EMBL" id="SDMP01000003">
    <property type="protein sequence ID" value="RYR68089.1"/>
    <property type="molecule type" value="Genomic_DNA"/>
</dbReference>
<accession>A0A445DYA2</accession>